<accession>A0A917NG72</accession>
<keyword evidence="3" id="KW-1185">Reference proteome</keyword>
<dbReference type="Proteomes" id="UP000637695">
    <property type="component" value="Unassembled WGS sequence"/>
</dbReference>
<keyword evidence="1" id="KW-0175">Coiled coil</keyword>
<gene>
    <name evidence="2" type="ORF">GCM10010885_00990</name>
</gene>
<comment type="caution">
    <text evidence="2">The sequence shown here is derived from an EMBL/GenBank/DDBJ whole genome shotgun (WGS) entry which is preliminary data.</text>
</comment>
<evidence type="ECO:0000256" key="1">
    <source>
        <dbReference type="SAM" id="Coils"/>
    </source>
</evidence>
<dbReference type="AlphaFoldDB" id="A0A917NG72"/>
<name>A0A917NG72_9BACL</name>
<feature type="coiled-coil region" evidence="1">
    <location>
        <begin position="11"/>
        <end position="38"/>
    </location>
</feature>
<evidence type="ECO:0000313" key="3">
    <source>
        <dbReference type="Proteomes" id="UP000637695"/>
    </source>
</evidence>
<reference evidence="2" key="1">
    <citation type="journal article" date="2014" name="Int. J. Syst. Evol. Microbiol.">
        <title>Complete genome sequence of Corynebacterium casei LMG S-19264T (=DSM 44701T), isolated from a smear-ripened cheese.</title>
        <authorList>
            <consortium name="US DOE Joint Genome Institute (JGI-PGF)"/>
            <person name="Walter F."/>
            <person name="Albersmeier A."/>
            <person name="Kalinowski J."/>
            <person name="Ruckert C."/>
        </authorList>
    </citation>
    <scope>NUCLEOTIDE SEQUENCE</scope>
    <source>
        <strain evidence="2">JCM 18487</strain>
    </source>
</reference>
<protein>
    <submittedName>
        <fullName evidence="2">Uncharacterized protein</fullName>
    </submittedName>
</protein>
<dbReference type="RefSeq" id="WP_188880501.1">
    <property type="nucleotide sequence ID" value="NZ_BMOY01000001.1"/>
</dbReference>
<organism evidence="2 3">
    <name type="scientific">Alicyclobacillus cellulosilyticus</name>
    <dbReference type="NCBI Taxonomy" id="1003997"/>
    <lineage>
        <taxon>Bacteria</taxon>
        <taxon>Bacillati</taxon>
        <taxon>Bacillota</taxon>
        <taxon>Bacilli</taxon>
        <taxon>Bacillales</taxon>
        <taxon>Alicyclobacillaceae</taxon>
        <taxon>Alicyclobacillus</taxon>
    </lineage>
</organism>
<proteinExistence type="predicted"/>
<sequence>MTDTGMTGSGKRLSRREYQRALARKRRLRQKRRRARLRRIKAARALRSVQFWTRAALFLAGLAAVAFWAKFALVYDIPLYARQGLLAGVRAYVTSKPWWFGPPVFDLAAYQPQDNLPAVVSNPYTLLLSRLGRYQAVVTAPHMVWVLRG</sequence>
<dbReference type="EMBL" id="BMOY01000001">
    <property type="protein sequence ID" value="GGI95181.1"/>
    <property type="molecule type" value="Genomic_DNA"/>
</dbReference>
<reference evidence="2" key="2">
    <citation type="submission" date="2020-09" db="EMBL/GenBank/DDBJ databases">
        <authorList>
            <person name="Sun Q."/>
            <person name="Ohkuma M."/>
        </authorList>
    </citation>
    <scope>NUCLEOTIDE SEQUENCE</scope>
    <source>
        <strain evidence="2">JCM 18487</strain>
    </source>
</reference>
<evidence type="ECO:0000313" key="2">
    <source>
        <dbReference type="EMBL" id="GGI95181.1"/>
    </source>
</evidence>